<feature type="compositionally biased region" description="Polar residues" evidence="10">
    <location>
        <begin position="608"/>
        <end position="623"/>
    </location>
</feature>
<sequence>MPKQEREPNWCLSALDKTQCSILGQAWLVHKKVPPPDTMDWMAKLIDSHYKIVRYWFHCRVNFEAINKAMAASPDTGLLMPGVDNWYELEYFTHPLGAPAAAKARPSSSRTSATTTNPHTSSSKTSSYTSIARQRTNQTSKNNEPAASQGRPKLLRDTPESSDDGSTDDNSVSDKSETRARQAPCASKKRQAASAVDEPETSSMKHARHATSSYLARRTQSHGVGMGGTDTAEQEPLRKLSRYSTTNLKNIQVTVEIPLLQGRSSRHKRDAIPVNPPAEGIPSTISSMMPEESPTNTLLEEKIGTNQVPSDKPITAATLSPANQPMDEVMHSVRQTLDEIDHTMTTSVAKINETESSTNDNKAESSTYDNKAELSTSTAAGPSRVSQRIDEHSHGLAHSTTRVTRRQHNRMVSTRKNNPEESIITKSLSNEPFASIKIRKKSKESGQADIPPLPTNVLPDSSPLSVASLLPTSIPEWRVQEQMLPTMLDPCAIGSALSPKPVGAEVSTRSLSEQKAAEQWVNRIERGQSNPSSTLATLQIEEGDQGIQEIVHKGPSEQRTEESKHQLTRRHSGAWDICAGVNGQDDQSNIPRIMSERRGGDWKPRFGSQHSGTDNRRSGSQSKDGPRNSVYVGRSSDRHTGSYEHDRDRRGANGASDQPHRSSYHGGHAHSHSHSHSHSHKSDRNHRQSDHHRDKKHYSNHRDSSDREDDRRYRSQNSRESSEDNGRDSNSHHQNRGFNREGHTHHRDRSREHHWDHRPHRQRHHDHHHRSRERHEGLSDFDETACEPAFPIRVQFHLSDAKALNIDALSITQEMISRDLGSVHDLDWKQFAFLTNIRPVQSWSGIGLKDVTDRPSSVPGTYDFYIAPSARNEGTKALIKNQRQGFIQVQTWDEANVIKAAVDTLTTIIGPQQIALKKIGSGNSEKAKEQLKAVKYAPGYQLTFSLFSGDASNGVRGWKVQEAISAYMTPFLRSMSTISKFSIESQVQHYASLTFEPKLDLVKNEHYLTPDSLSNFINAAEWSLASTVSSFPSLNFLVYVPKSNDSPLVIKQGPEHTSTTDSFLIPRWGGITILNRSNSSVDANTISVKELEQVMDVFLTQLRELLGVPDLSVSSKAAAKIPIQFQRHSNAAVPTTWELDYLQRLRWAENLVDSLSTLTSLARLVADTPNMVVLDHIQKDVVEALKDIEESCGLMAKQEYTAALARSRDGLVKAETAFFDPTMVSMLYFPDEHKYAIYMPLFVPISVPLVMALLRELKKVKESKRAAAKGVATEGTEGKKKTE</sequence>
<evidence type="ECO:0008006" key="14">
    <source>
        <dbReference type="Google" id="ProtNLM"/>
    </source>
</evidence>
<comment type="pathway">
    <text evidence="2">Glycolipid biosynthesis; glycosylphosphatidylinositol-anchor biosynthesis.</text>
</comment>
<comment type="subcellular location">
    <subcellularLocation>
        <location evidence="1">Endoplasmic reticulum membrane</location>
        <topology evidence="1">Multi-pass membrane protein</topology>
    </subcellularLocation>
</comment>
<feature type="compositionally biased region" description="Basic and acidic residues" evidence="10">
    <location>
        <begin position="635"/>
        <end position="651"/>
    </location>
</feature>
<evidence type="ECO:0000256" key="4">
    <source>
        <dbReference type="ARBA" id="ARBA00022502"/>
    </source>
</evidence>
<keyword evidence="5 11" id="KW-0812">Transmembrane</keyword>
<feature type="region of interest" description="Disordered" evidence="10">
    <location>
        <begin position="1263"/>
        <end position="1283"/>
    </location>
</feature>
<evidence type="ECO:0000256" key="6">
    <source>
        <dbReference type="ARBA" id="ARBA00022824"/>
    </source>
</evidence>
<dbReference type="PANTHER" id="PTHR21072">
    <property type="entry name" value="GPI TRANSAMIDASE COMPONENT PIG-S"/>
    <property type="match status" value="1"/>
</dbReference>
<feature type="compositionally biased region" description="Basic residues" evidence="10">
    <location>
        <begin position="756"/>
        <end position="772"/>
    </location>
</feature>
<evidence type="ECO:0000256" key="8">
    <source>
        <dbReference type="ARBA" id="ARBA00023136"/>
    </source>
</evidence>
<dbReference type="GO" id="GO:0016255">
    <property type="term" value="P:attachment of GPI anchor to protein"/>
    <property type="evidence" value="ECO:0007669"/>
    <property type="project" value="InterPro"/>
</dbReference>
<dbReference type="Proteomes" id="UP000696485">
    <property type="component" value="Unassembled WGS sequence"/>
</dbReference>
<accession>A0A9P5SRJ7</accession>
<evidence type="ECO:0000256" key="2">
    <source>
        <dbReference type="ARBA" id="ARBA00004687"/>
    </source>
</evidence>
<feature type="region of interest" description="Disordered" evidence="10">
    <location>
        <begin position="100"/>
        <end position="213"/>
    </location>
</feature>
<feature type="compositionally biased region" description="Low complexity" evidence="10">
    <location>
        <begin position="100"/>
        <end position="130"/>
    </location>
</feature>
<evidence type="ECO:0000256" key="9">
    <source>
        <dbReference type="ARBA" id="ARBA00023180"/>
    </source>
</evidence>
<feature type="compositionally biased region" description="Basic and acidic residues" evidence="10">
    <location>
        <begin position="551"/>
        <end position="565"/>
    </location>
</feature>
<keyword evidence="8 11" id="KW-0472">Membrane</keyword>
<keyword evidence="6" id="KW-0256">Endoplasmic reticulum</keyword>
<feature type="region of interest" description="Disordered" evidence="10">
    <location>
        <begin position="264"/>
        <end position="325"/>
    </location>
</feature>
<feature type="region of interest" description="Disordered" evidence="10">
    <location>
        <begin position="350"/>
        <end position="421"/>
    </location>
</feature>
<feature type="region of interest" description="Disordered" evidence="10">
    <location>
        <begin position="551"/>
        <end position="780"/>
    </location>
</feature>
<feature type="compositionally biased region" description="Polar residues" evidence="10">
    <location>
        <begin position="131"/>
        <end position="146"/>
    </location>
</feature>
<keyword evidence="9" id="KW-0325">Glycoprotein</keyword>
<dbReference type="InterPro" id="IPR019540">
    <property type="entry name" value="PtdIno-glycan_biosynth_class_S"/>
</dbReference>
<keyword evidence="13" id="KW-1185">Reference proteome</keyword>
<feature type="transmembrane region" description="Helical" evidence="11">
    <location>
        <begin position="1235"/>
        <end position="1254"/>
    </location>
</feature>
<dbReference type="Pfam" id="PF10510">
    <property type="entry name" value="PIG-S"/>
    <property type="match status" value="1"/>
</dbReference>
<feature type="compositionally biased region" description="Basic and acidic residues" evidence="10">
    <location>
        <begin position="594"/>
        <end position="604"/>
    </location>
</feature>
<keyword evidence="4" id="KW-0337">GPI-anchor biosynthesis</keyword>
<gene>
    <name evidence="12" type="ORF">BG006_009297</name>
</gene>
<organism evidence="12 13">
    <name type="scientific">Podila minutissima</name>
    <dbReference type="NCBI Taxonomy" id="64525"/>
    <lineage>
        <taxon>Eukaryota</taxon>
        <taxon>Fungi</taxon>
        <taxon>Fungi incertae sedis</taxon>
        <taxon>Mucoromycota</taxon>
        <taxon>Mortierellomycotina</taxon>
        <taxon>Mortierellomycetes</taxon>
        <taxon>Mortierellales</taxon>
        <taxon>Mortierellaceae</taxon>
        <taxon>Podila</taxon>
    </lineage>
</organism>
<comment type="caution">
    <text evidence="12">The sequence shown here is derived from an EMBL/GenBank/DDBJ whole genome shotgun (WGS) entry which is preliminary data.</text>
</comment>
<feature type="compositionally biased region" description="Basic and acidic residues" evidence="10">
    <location>
        <begin position="720"/>
        <end position="731"/>
    </location>
</feature>
<reference evidence="12" key="1">
    <citation type="journal article" date="2020" name="Fungal Divers.">
        <title>Resolving the Mortierellaceae phylogeny through synthesis of multi-gene phylogenetics and phylogenomics.</title>
        <authorList>
            <person name="Vandepol N."/>
            <person name="Liber J."/>
            <person name="Desiro A."/>
            <person name="Na H."/>
            <person name="Kennedy M."/>
            <person name="Barry K."/>
            <person name="Grigoriev I.V."/>
            <person name="Miller A.N."/>
            <person name="O'Donnell K."/>
            <person name="Stajich J.E."/>
            <person name="Bonito G."/>
        </authorList>
    </citation>
    <scope>NUCLEOTIDE SEQUENCE</scope>
    <source>
        <strain evidence="12">NVP1</strain>
    </source>
</reference>
<evidence type="ECO:0000256" key="1">
    <source>
        <dbReference type="ARBA" id="ARBA00004477"/>
    </source>
</evidence>
<evidence type="ECO:0000313" key="13">
    <source>
        <dbReference type="Proteomes" id="UP000696485"/>
    </source>
</evidence>
<evidence type="ECO:0000256" key="10">
    <source>
        <dbReference type="SAM" id="MobiDB-lite"/>
    </source>
</evidence>
<keyword evidence="7 11" id="KW-1133">Transmembrane helix</keyword>
<evidence type="ECO:0000256" key="3">
    <source>
        <dbReference type="ARBA" id="ARBA00005316"/>
    </source>
</evidence>
<evidence type="ECO:0000256" key="11">
    <source>
        <dbReference type="SAM" id="Phobius"/>
    </source>
</evidence>
<protein>
    <recommendedName>
        <fullName evidence="14">GPI transamidase component PIG-S</fullName>
    </recommendedName>
</protein>
<dbReference type="GO" id="GO:0006506">
    <property type="term" value="P:GPI anchor biosynthetic process"/>
    <property type="evidence" value="ECO:0007669"/>
    <property type="project" value="UniProtKB-KW"/>
</dbReference>
<feature type="compositionally biased region" description="Basic residues" evidence="10">
    <location>
        <begin position="667"/>
        <end position="679"/>
    </location>
</feature>
<proteinExistence type="inferred from homology"/>
<feature type="compositionally biased region" description="Basic and acidic residues" evidence="10">
    <location>
        <begin position="680"/>
        <end position="692"/>
    </location>
</feature>
<comment type="similarity">
    <text evidence="3">Belongs to the PIGS family.</text>
</comment>
<evidence type="ECO:0000256" key="5">
    <source>
        <dbReference type="ARBA" id="ARBA00022692"/>
    </source>
</evidence>
<evidence type="ECO:0000256" key="7">
    <source>
        <dbReference type="ARBA" id="ARBA00022989"/>
    </source>
</evidence>
<feature type="compositionally biased region" description="Polar residues" evidence="10">
    <location>
        <begin position="283"/>
        <end position="309"/>
    </location>
</feature>
<feature type="compositionally biased region" description="Polar residues" evidence="10">
    <location>
        <begin position="350"/>
        <end position="386"/>
    </location>
</feature>
<dbReference type="PANTHER" id="PTHR21072:SF13">
    <property type="entry name" value="GPI TRANSAMIDASE COMPONENT PIG-S"/>
    <property type="match status" value="1"/>
</dbReference>
<evidence type="ECO:0000313" key="12">
    <source>
        <dbReference type="EMBL" id="KAF9336239.1"/>
    </source>
</evidence>
<dbReference type="GO" id="GO:0042765">
    <property type="term" value="C:GPI-anchor transamidase complex"/>
    <property type="evidence" value="ECO:0007669"/>
    <property type="project" value="InterPro"/>
</dbReference>
<feature type="compositionally biased region" description="Basic and acidic residues" evidence="10">
    <location>
        <begin position="700"/>
        <end position="713"/>
    </location>
</feature>
<name>A0A9P5SRJ7_9FUNG</name>
<dbReference type="EMBL" id="JAAAUY010000067">
    <property type="protein sequence ID" value="KAF9336239.1"/>
    <property type="molecule type" value="Genomic_DNA"/>
</dbReference>